<dbReference type="PANTHER" id="PTHR42781">
    <property type="entry name" value="SPERMIDINE/PUTRESCINE IMPORT ATP-BINDING PROTEIN POTA"/>
    <property type="match status" value="1"/>
</dbReference>
<gene>
    <name evidence="5" type="ORF">LPT13_04630</name>
</gene>
<accession>A0ABS9WFK1</accession>
<evidence type="ECO:0000256" key="1">
    <source>
        <dbReference type="ARBA" id="ARBA00022448"/>
    </source>
</evidence>
<evidence type="ECO:0000256" key="2">
    <source>
        <dbReference type="ARBA" id="ARBA00022741"/>
    </source>
</evidence>
<evidence type="ECO:0000259" key="4">
    <source>
        <dbReference type="PROSITE" id="PS50893"/>
    </source>
</evidence>
<dbReference type="SUPFAM" id="SSF52540">
    <property type="entry name" value="P-loop containing nucleoside triphosphate hydrolases"/>
    <property type="match status" value="1"/>
</dbReference>
<comment type="caution">
    <text evidence="5">The sequence shown here is derived from an EMBL/GenBank/DDBJ whole genome shotgun (WGS) entry which is preliminary data.</text>
</comment>
<dbReference type="Pfam" id="PF00005">
    <property type="entry name" value="ABC_tran"/>
    <property type="match status" value="1"/>
</dbReference>
<protein>
    <submittedName>
        <fullName evidence="5">ATP-binding cassette domain-containing protein</fullName>
    </submittedName>
</protein>
<dbReference type="InterPro" id="IPR050093">
    <property type="entry name" value="ABC_SmlMolc_Importer"/>
</dbReference>
<keyword evidence="2" id="KW-0547">Nucleotide-binding</keyword>
<dbReference type="PROSITE" id="PS00211">
    <property type="entry name" value="ABC_TRANSPORTER_1"/>
    <property type="match status" value="1"/>
</dbReference>
<keyword evidence="6" id="KW-1185">Reference proteome</keyword>
<dbReference type="Proteomes" id="UP001430755">
    <property type="component" value="Unassembled WGS sequence"/>
</dbReference>
<sequence length="368" mass="40654">MSLEVDIRKSFGAFTLDVAFAAGDETVGFLGASGCGKSLTLRCIAGIETPDEGRIVVNGRVFFDSEAGVNLTPQQRKTALLFQNYMLFPNLTVADNVAAGIGRDVPRVERERIVSAELERFGLRGFGQRYPAQLSGGQQQRVALARMLAARPGILMLDEPFSALDAHLKGLLEQNLVSLFDAFSGTILYVSHDIDEALRFCDRIAVVEAGRIMEIDTGDDLVNRPQSEAALKLSGCKNAPEARYAGDHRVLLPKWGVTVETDEEVPPDVRCLGIRASYLERADGPGPNCYRVRVDRVSDSRFERTALLGFVDREEGAPDAVGSDENEMTYLHQHLFWRVSKLRSDGLPQAGEELWVRIPPDRIYLVTR</sequence>
<evidence type="ECO:0000256" key="3">
    <source>
        <dbReference type="ARBA" id="ARBA00022840"/>
    </source>
</evidence>
<dbReference type="PROSITE" id="PS50893">
    <property type="entry name" value="ABC_TRANSPORTER_2"/>
    <property type="match status" value="1"/>
</dbReference>
<dbReference type="InterPro" id="IPR017871">
    <property type="entry name" value="ABC_transporter-like_CS"/>
</dbReference>
<dbReference type="EMBL" id="JAJMLW010000001">
    <property type="protein sequence ID" value="MCI2241641.1"/>
    <property type="molecule type" value="Genomic_DNA"/>
</dbReference>
<feature type="domain" description="ABC transporter" evidence="4">
    <location>
        <begin position="2"/>
        <end position="234"/>
    </location>
</feature>
<reference evidence="5" key="1">
    <citation type="submission" date="2021-11" db="EMBL/GenBank/DDBJ databases">
        <title>A Novel Adlercreutzia Species, isolated from a Allomyrina dichotoma larva feces.</title>
        <authorList>
            <person name="Suh M.K."/>
        </authorList>
    </citation>
    <scope>NUCLEOTIDE SEQUENCE</scope>
    <source>
        <strain evidence="5">JBNU-10</strain>
    </source>
</reference>
<dbReference type="SMART" id="SM00382">
    <property type="entry name" value="AAA"/>
    <property type="match status" value="1"/>
</dbReference>
<keyword evidence="3 5" id="KW-0067">ATP-binding</keyword>
<dbReference type="InterPro" id="IPR003439">
    <property type="entry name" value="ABC_transporter-like_ATP-bd"/>
</dbReference>
<organism evidence="5 6">
    <name type="scientific">Adlercreutzia faecimuris</name>
    <dbReference type="NCBI Taxonomy" id="2897341"/>
    <lineage>
        <taxon>Bacteria</taxon>
        <taxon>Bacillati</taxon>
        <taxon>Actinomycetota</taxon>
        <taxon>Coriobacteriia</taxon>
        <taxon>Eggerthellales</taxon>
        <taxon>Eggerthellaceae</taxon>
        <taxon>Adlercreutzia</taxon>
    </lineage>
</organism>
<proteinExistence type="predicted"/>
<evidence type="ECO:0000313" key="6">
    <source>
        <dbReference type="Proteomes" id="UP001430755"/>
    </source>
</evidence>
<keyword evidence="1" id="KW-0813">Transport</keyword>
<dbReference type="InterPro" id="IPR003593">
    <property type="entry name" value="AAA+_ATPase"/>
</dbReference>
<dbReference type="Gene3D" id="3.40.50.300">
    <property type="entry name" value="P-loop containing nucleotide triphosphate hydrolases"/>
    <property type="match status" value="1"/>
</dbReference>
<dbReference type="InterPro" id="IPR027417">
    <property type="entry name" value="P-loop_NTPase"/>
</dbReference>
<dbReference type="GO" id="GO:0005524">
    <property type="term" value="F:ATP binding"/>
    <property type="evidence" value="ECO:0007669"/>
    <property type="project" value="UniProtKB-KW"/>
</dbReference>
<dbReference type="PANTHER" id="PTHR42781:SF4">
    <property type="entry name" value="SPERMIDINE_PUTRESCINE IMPORT ATP-BINDING PROTEIN POTA"/>
    <property type="match status" value="1"/>
</dbReference>
<name>A0ABS9WFK1_9ACTN</name>
<dbReference type="RefSeq" id="WP_242163990.1">
    <property type="nucleotide sequence ID" value="NZ_JAJMLW010000001.1"/>
</dbReference>
<evidence type="ECO:0000313" key="5">
    <source>
        <dbReference type="EMBL" id="MCI2241641.1"/>
    </source>
</evidence>